<name>A0A0K2URU3_LEPSM</name>
<accession>A0A0K2URU3</accession>
<protein>
    <submittedName>
        <fullName evidence="1">Uncharacterized protein</fullName>
    </submittedName>
</protein>
<evidence type="ECO:0000313" key="1">
    <source>
        <dbReference type="EMBL" id="CDW40984.1"/>
    </source>
</evidence>
<feature type="non-terminal residue" evidence="1">
    <location>
        <position position="1"/>
    </location>
</feature>
<dbReference type="EMBL" id="HACA01023623">
    <property type="protein sequence ID" value="CDW40984.1"/>
    <property type="molecule type" value="Transcribed_RNA"/>
</dbReference>
<reference evidence="1" key="1">
    <citation type="submission" date="2014-05" db="EMBL/GenBank/DDBJ databases">
        <authorList>
            <person name="Chronopoulou M."/>
        </authorList>
    </citation>
    <scope>NUCLEOTIDE SEQUENCE</scope>
    <source>
        <tissue evidence="1">Whole organism</tissue>
    </source>
</reference>
<organism evidence="1">
    <name type="scientific">Lepeophtheirus salmonis</name>
    <name type="common">Salmon louse</name>
    <name type="synonym">Caligus salmonis</name>
    <dbReference type="NCBI Taxonomy" id="72036"/>
    <lineage>
        <taxon>Eukaryota</taxon>
        <taxon>Metazoa</taxon>
        <taxon>Ecdysozoa</taxon>
        <taxon>Arthropoda</taxon>
        <taxon>Crustacea</taxon>
        <taxon>Multicrustacea</taxon>
        <taxon>Hexanauplia</taxon>
        <taxon>Copepoda</taxon>
        <taxon>Siphonostomatoida</taxon>
        <taxon>Caligidae</taxon>
        <taxon>Lepeophtheirus</taxon>
    </lineage>
</organism>
<dbReference type="AlphaFoldDB" id="A0A0K2URU3"/>
<sequence>STGNISKAQETKNVGFTTASLIFGALPKLQDVSSYQYVGFRGCLSCPKKVSPSDLRYLFGHLQIRRKSWSIAVRNTDPVVILTN</sequence>
<proteinExistence type="predicted"/>